<dbReference type="InterPro" id="IPR014879">
    <property type="entry name" value="Spo0A_C"/>
</dbReference>
<evidence type="ECO:0000259" key="1">
    <source>
        <dbReference type="Pfam" id="PF08769"/>
    </source>
</evidence>
<proteinExistence type="predicted"/>
<dbReference type="Proteomes" id="UP001549106">
    <property type="component" value="Unassembled WGS sequence"/>
</dbReference>
<gene>
    <name evidence="2" type="ORF">ABID24_002159</name>
</gene>
<dbReference type="InterPro" id="IPR036388">
    <property type="entry name" value="WH-like_DNA-bd_sf"/>
</dbReference>
<accession>A0ABV2M355</accession>
<dbReference type="EMBL" id="JBEPMJ010000015">
    <property type="protein sequence ID" value="MET3750906.1"/>
    <property type="molecule type" value="Genomic_DNA"/>
</dbReference>
<dbReference type="Pfam" id="PF08769">
    <property type="entry name" value="Spo0A_C"/>
    <property type="match status" value="1"/>
</dbReference>
<dbReference type="SUPFAM" id="SSF46894">
    <property type="entry name" value="C-terminal effector domain of the bipartite response regulators"/>
    <property type="match status" value="1"/>
</dbReference>
<evidence type="ECO:0000313" key="2">
    <source>
        <dbReference type="EMBL" id="MET3750906.1"/>
    </source>
</evidence>
<sequence length="108" mass="12570">MRKVYHLIRQMGVTSKYKGYYFVADAVKLSMETAGYPLRITKDVYPPLARKYKSTPNNIEHDIRTVVNVCWCANKDQMDRIAGYPLSYKPTNSEFVDMLAFYLSSDDR</sequence>
<comment type="caution">
    <text evidence="2">The sequence shown here is derived from an EMBL/GenBank/DDBJ whole genome shotgun (WGS) entry which is preliminary data.</text>
</comment>
<protein>
    <submittedName>
        <fullName evidence="2">Two-component system response regulator (Stage 0 sporulation protein A)</fullName>
    </submittedName>
</protein>
<reference evidence="2 3" key="1">
    <citation type="submission" date="2024-06" db="EMBL/GenBank/DDBJ databases">
        <title>Genomic Encyclopedia of Type Strains, Phase IV (KMG-IV): sequencing the most valuable type-strain genomes for metagenomic binning, comparative biology and taxonomic classification.</title>
        <authorList>
            <person name="Goeker M."/>
        </authorList>
    </citation>
    <scope>NUCLEOTIDE SEQUENCE [LARGE SCALE GENOMIC DNA]</scope>
    <source>
        <strain evidence="2 3">DSM 29492</strain>
    </source>
</reference>
<organism evidence="2 3">
    <name type="scientific">Blautia caecimuris</name>
    <dbReference type="NCBI Taxonomy" id="1796615"/>
    <lineage>
        <taxon>Bacteria</taxon>
        <taxon>Bacillati</taxon>
        <taxon>Bacillota</taxon>
        <taxon>Clostridia</taxon>
        <taxon>Lachnospirales</taxon>
        <taxon>Lachnospiraceae</taxon>
        <taxon>Blautia</taxon>
    </lineage>
</organism>
<dbReference type="RefSeq" id="WP_022068520.1">
    <property type="nucleotide sequence ID" value="NZ_BAABXN010000001.1"/>
</dbReference>
<keyword evidence="3" id="KW-1185">Reference proteome</keyword>
<dbReference type="Gene3D" id="1.10.10.10">
    <property type="entry name" value="Winged helix-like DNA-binding domain superfamily/Winged helix DNA-binding domain"/>
    <property type="match status" value="1"/>
</dbReference>
<dbReference type="InterPro" id="IPR016032">
    <property type="entry name" value="Sig_transdc_resp-reg_C-effctor"/>
</dbReference>
<name>A0ABV2M355_9FIRM</name>
<feature type="domain" description="Sporulation initiation factor Spo0A C-terminal" evidence="1">
    <location>
        <begin position="4"/>
        <end position="101"/>
    </location>
</feature>
<evidence type="ECO:0000313" key="3">
    <source>
        <dbReference type="Proteomes" id="UP001549106"/>
    </source>
</evidence>